<feature type="region of interest" description="Disordered" evidence="2">
    <location>
        <begin position="1"/>
        <end position="23"/>
    </location>
</feature>
<name>A0AAJ0LWC0_9PEZI</name>
<proteinExistence type="predicted"/>
<evidence type="ECO:0000256" key="2">
    <source>
        <dbReference type="SAM" id="MobiDB-lite"/>
    </source>
</evidence>
<dbReference type="EMBL" id="JAWDJX010000003">
    <property type="protein sequence ID" value="KAK3057603.1"/>
    <property type="molecule type" value="Genomic_DNA"/>
</dbReference>
<dbReference type="AlphaFoldDB" id="A0AAJ0LWC0"/>
<evidence type="ECO:0000313" key="4">
    <source>
        <dbReference type="Proteomes" id="UP001271007"/>
    </source>
</evidence>
<feature type="coiled-coil region" evidence="1">
    <location>
        <begin position="65"/>
        <end position="117"/>
    </location>
</feature>
<dbReference type="Proteomes" id="UP001271007">
    <property type="component" value="Unassembled WGS sequence"/>
</dbReference>
<organism evidence="3 4">
    <name type="scientific">Extremus antarcticus</name>
    <dbReference type="NCBI Taxonomy" id="702011"/>
    <lineage>
        <taxon>Eukaryota</taxon>
        <taxon>Fungi</taxon>
        <taxon>Dikarya</taxon>
        <taxon>Ascomycota</taxon>
        <taxon>Pezizomycotina</taxon>
        <taxon>Dothideomycetes</taxon>
        <taxon>Dothideomycetidae</taxon>
        <taxon>Mycosphaerellales</taxon>
        <taxon>Extremaceae</taxon>
        <taxon>Extremus</taxon>
    </lineage>
</organism>
<feature type="compositionally biased region" description="Low complexity" evidence="2">
    <location>
        <begin position="7"/>
        <end position="19"/>
    </location>
</feature>
<comment type="caution">
    <text evidence="3">The sequence shown here is derived from an EMBL/GenBank/DDBJ whole genome shotgun (WGS) entry which is preliminary data.</text>
</comment>
<keyword evidence="4" id="KW-1185">Reference proteome</keyword>
<gene>
    <name evidence="3" type="ORF">LTR09_001787</name>
</gene>
<evidence type="ECO:0000313" key="3">
    <source>
        <dbReference type="EMBL" id="KAK3057603.1"/>
    </source>
</evidence>
<accession>A0AAJ0LWC0</accession>
<reference evidence="3" key="1">
    <citation type="submission" date="2023-04" db="EMBL/GenBank/DDBJ databases">
        <title>Black Yeasts Isolated from many extreme environments.</title>
        <authorList>
            <person name="Coleine C."/>
            <person name="Stajich J.E."/>
            <person name="Selbmann L."/>
        </authorList>
    </citation>
    <scope>NUCLEOTIDE SEQUENCE</scope>
    <source>
        <strain evidence="3">CCFEE 5312</strain>
    </source>
</reference>
<keyword evidence="1" id="KW-0175">Coiled coil</keyword>
<protein>
    <submittedName>
        <fullName evidence="3">Uncharacterized protein</fullName>
    </submittedName>
</protein>
<sequence length="153" mass="17510">MAPPRESTATDANNSNTTSGLDADVADILELRRREACDAYRQRVNAMSRSELNTIFKKVLMELQRKEALNDYTKAEVEVEEVMEEALGQRFPKETIIEELDNRMASLRKQVENWQADGWLEASKHLGEIETEMADLEKGVEECKGYLRNKKEG</sequence>
<evidence type="ECO:0000256" key="1">
    <source>
        <dbReference type="SAM" id="Coils"/>
    </source>
</evidence>